<dbReference type="OrthoDB" id="17536at2759"/>
<dbReference type="GO" id="GO:0005783">
    <property type="term" value="C:endoplasmic reticulum"/>
    <property type="evidence" value="ECO:0007669"/>
    <property type="project" value="InterPro"/>
</dbReference>
<dbReference type="PANTHER" id="PTHR15069">
    <property type="entry name" value="PROTEASOME ASSEMBLY CHAPERONE 1"/>
    <property type="match status" value="1"/>
</dbReference>
<evidence type="ECO:0000313" key="5">
    <source>
        <dbReference type="Proteomes" id="UP000274429"/>
    </source>
</evidence>
<dbReference type="GO" id="GO:0070628">
    <property type="term" value="F:proteasome binding"/>
    <property type="evidence" value="ECO:0007669"/>
    <property type="project" value="TreeGrafter"/>
</dbReference>
<dbReference type="WBParaSite" id="TTAC_0000751201-mRNA-1">
    <property type="protein sequence ID" value="TTAC_0000751201-mRNA-1"/>
    <property type="gene ID" value="TTAC_0000751201"/>
</dbReference>
<dbReference type="EMBL" id="UYWX01020378">
    <property type="protein sequence ID" value="VDM31889.1"/>
    <property type="molecule type" value="Genomic_DNA"/>
</dbReference>
<dbReference type="AlphaFoldDB" id="A0A0R3X2J5"/>
<gene>
    <name evidence="4" type="ORF">TTAC_LOCUS7497</name>
</gene>
<organism evidence="6">
    <name type="scientific">Hydatigena taeniaeformis</name>
    <name type="common">Feline tapeworm</name>
    <name type="synonym">Taenia taeniaeformis</name>
    <dbReference type="NCBI Taxonomy" id="6205"/>
    <lineage>
        <taxon>Eukaryota</taxon>
        <taxon>Metazoa</taxon>
        <taxon>Spiralia</taxon>
        <taxon>Lophotrochozoa</taxon>
        <taxon>Platyhelminthes</taxon>
        <taxon>Cestoda</taxon>
        <taxon>Eucestoda</taxon>
        <taxon>Cyclophyllidea</taxon>
        <taxon>Taeniidae</taxon>
        <taxon>Hydatigera</taxon>
    </lineage>
</organism>
<keyword evidence="3" id="KW-0143">Chaperone</keyword>
<accession>A0A0R3X2J5</accession>
<dbReference type="GO" id="GO:0080129">
    <property type="term" value="P:proteasome core complex assembly"/>
    <property type="evidence" value="ECO:0007669"/>
    <property type="project" value="TreeGrafter"/>
</dbReference>
<evidence type="ECO:0000256" key="3">
    <source>
        <dbReference type="ARBA" id="ARBA00023186"/>
    </source>
</evidence>
<dbReference type="InterPro" id="IPR016565">
    <property type="entry name" value="Proteasome_assmbl_chp_1"/>
</dbReference>
<comment type="similarity">
    <text evidence="1">Belongs to the PSMG1 family.</text>
</comment>
<dbReference type="PANTHER" id="PTHR15069:SF1">
    <property type="entry name" value="PROTEASOME ASSEMBLY CHAPERONE 1"/>
    <property type="match status" value="1"/>
</dbReference>
<evidence type="ECO:0000313" key="4">
    <source>
        <dbReference type="EMBL" id="VDM31889.1"/>
    </source>
</evidence>
<sequence length="254" mass="28182">MATLFPKKVPAFTRALGGNDDIFDSETDLPVEAEVAVTFSVNFNQRISVLVFGIGAAQCEVLSANIDFSKAVKMRVVDLTVSNQIVMSCSAFMFDQKIVIWLCDTQERDSCYGFRKWVDTLLSSFLLDQNSCIYILTDSPASEFQSDFKPSTPFIRTLRTPRASGLCFPDVKPLEPPNIIAGFASPIMAHCIYHSLPACVLIVYYENLRTSLAKTDIFPVLIPILAAIGELRPFILSDGISGRPTAHNFDQMYI</sequence>
<proteinExistence type="inferred from homology"/>
<reference evidence="6" key="1">
    <citation type="submission" date="2017-02" db="UniProtKB">
        <authorList>
            <consortium name="WormBaseParasite"/>
        </authorList>
    </citation>
    <scope>IDENTIFICATION</scope>
</reference>
<keyword evidence="5" id="KW-1185">Reference proteome</keyword>
<protein>
    <recommendedName>
        <fullName evidence="2">Proteasome assembly chaperone 1</fullName>
    </recommendedName>
</protein>
<dbReference type="Proteomes" id="UP000274429">
    <property type="component" value="Unassembled WGS sequence"/>
</dbReference>
<evidence type="ECO:0000256" key="2">
    <source>
        <dbReference type="ARBA" id="ARBA00019180"/>
    </source>
</evidence>
<dbReference type="Pfam" id="PF16094">
    <property type="entry name" value="PAC1"/>
    <property type="match status" value="1"/>
</dbReference>
<evidence type="ECO:0000256" key="1">
    <source>
        <dbReference type="ARBA" id="ARBA00005261"/>
    </source>
</evidence>
<evidence type="ECO:0000313" key="6">
    <source>
        <dbReference type="WBParaSite" id="TTAC_0000751201-mRNA-1"/>
    </source>
</evidence>
<reference evidence="4 5" key="2">
    <citation type="submission" date="2018-11" db="EMBL/GenBank/DDBJ databases">
        <authorList>
            <consortium name="Pathogen Informatics"/>
        </authorList>
    </citation>
    <scope>NUCLEOTIDE SEQUENCE [LARGE SCALE GENOMIC DNA]</scope>
</reference>
<name>A0A0R3X2J5_HYDTA</name>